<dbReference type="AlphaFoldDB" id="A0A8K0EPL9"/>
<protein>
    <submittedName>
        <fullName evidence="1">Hypp2349 protein</fullName>
    </submittedName>
</protein>
<sequence length="68" mass="6800">MSPKVLSGDAGVARVSNVPVLFDTTPRGVGNGLTSAAQACGPVCRQHGHVSNAAVFGTDLLRLPVTAG</sequence>
<keyword evidence="2" id="KW-1185">Reference proteome</keyword>
<evidence type="ECO:0000313" key="1">
    <source>
        <dbReference type="EMBL" id="CAH1261417.1"/>
    </source>
</evidence>
<proteinExistence type="predicted"/>
<gene>
    <name evidence="1" type="primary">Hypp2349</name>
    <name evidence="1" type="ORF">BLAG_LOCUS16843</name>
</gene>
<evidence type="ECO:0000313" key="2">
    <source>
        <dbReference type="Proteomes" id="UP000838412"/>
    </source>
</evidence>
<reference evidence="1" key="1">
    <citation type="submission" date="2022-01" db="EMBL/GenBank/DDBJ databases">
        <authorList>
            <person name="Braso-Vives M."/>
        </authorList>
    </citation>
    <scope>NUCLEOTIDE SEQUENCE</scope>
</reference>
<name>A0A8K0EPL9_BRALA</name>
<dbReference type="EMBL" id="OV696689">
    <property type="protein sequence ID" value="CAH1261417.1"/>
    <property type="molecule type" value="Genomic_DNA"/>
</dbReference>
<organism evidence="1 2">
    <name type="scientific">Branchiostoma lanceolatum</name>
    <name type="common">Common lancelet</name>
    <name type="synonym">Amphioxus lanceolatum</name>
    <dbReference type="NCBI Taxonomy" id="7740"/>
    <lineage>
        <taxon>Eukaryota</taxon>
        <taxon>Metazoa</taxon>
        <taxon>Chordata</taxon>
        <taxon>Cephalochordata</taxon>
        <taxon>Leptocardii</taxon>
        <taxon>Amphioxiformes</taxon>
        <taxon>Branchiostomatidae</taxon>
        <taxon>Branchiostoma</taxon>
    </lineage>
</organism>
<dbReference type="Proteomes" id="UP000838412">
    <property type="component" value="Chromosome 4"/>
</dbReference>
<accession>A0A8K0EPL9</accession>